<accession>F3QJC5</accession>
<keyword evidence="3" id="KW-1185">Reference proteome</keyword>
<evidence type="ECO:0000256" key="1">
    <source>
        <dbReference type="SAM" id="Phobius"/>
    </source>
</evidence>
<dbReference type="RefSeq" id="WP_008863936.1">
    <property type="nucleotide sequence ID" value="NZ_GL883695.1"/>
</dbReference>
<dbReference type="Proteomes" id="UP000005156">
    <property type="component" value="Unassembled WGS sequence"/>
</dbReference>
<sequence length="161" mass="18221">MIEPNKYDIQTASILIDTAKAELDRKIIAELPEQTKRLAFYQGFCVVVLGVLFYLFDNHFFQGWSLWLAVVSGALGFASLLMSIIFSSGAAYPSGICKDYLRWLNTHYQDDVPVLSVQKDLLKQYQRSIDALNAIHNRRGYALRTINFLLILSIILGCLAL</sequence>
<proteinExistence type="predicted"/>
<comment type="caution">
    <text evidence="2">The sequence shown here is derived from an EMBL/GenBank/DDBJ whole genome shotgun (WGS) entry which is preliminary data.</text>
</comment>
<keyword evidence="1" id="KW-0812">Transmembrane</keyword>
<reference evidence="2 3" key="1">
    <citation type="submission" date="2011-02" db="EMBL/GenBank/DDBJ databases">
        <authorList>
            <person name="Weinstock G."/>
            <person name="Sodergren E."/>
            <person name="Clifton S."/>
            <person name="Fulton L."/>
            <person name="Fulton B."/>
            <person name="Courtney L."/>
            <person name="Fronick C."/>
            <person name="Harrison M."/>
            <person name="Strong C."/>
            <person name="Farmer C."/>
            <person name="Delahaunty K."/>
            <person name="Markovic C."/>
            <person name="Hall O."/>
            <person name="Minx P."/>
            <person name="Tomlinson C."/>
            <person name="Mitreva M."/>
            <person name="Hou S."/>
            <person name="Chen J."/>
            <person name="Wollam A."/>
            <person name="Pepin K.H."/>
            <person name="Johnson M."/>
            <person name="Bhonagiri V."/>
            <person name="Zhang X."/>
            <person name="Suruliraj S."/>
            <person name="Warren W."/>
            <person name="Chinwalla A."/>
            <person name="Mardis E.R."/>
            <person name="Wilson R.K."/>
        </authorList>
    </citation>
    <scope>NUCLEOTIDE SEQUENCE [LARGE SCALE GENOMIC DNA]</scope>
    <source>
        <strain evidence="2 3">YIT 11859</strain>
    </source>
</reference>
<feature type="transmembrane region" description="Helical" evidence="1">
    <location>
        <begin position="68"/>
        <end position="92"/>
    </location>
</feature>
<feature type="transmembrane region" description="Helical" evidence="1">
    <location>
        <begin position="38"/>
        <end position="56"/>
    </location>
</feature>
<gene>
    <name evidence="2" type="ORF">HMPREF9439_01026</name>
</gene>
<dbReference type="EMBL" id="AFBP01000022">
    <property type="protein sequence ID" value="EGG55773.1"/>
    <property type="molecule type" value="Genomic_DNA"/>
</dbReference>
<evidence type="ECO:0000313" key="3">
    <source>
        <dbReference type="Proteomes" id="UP000005156"/>
    </source>
</evidence>
<dbReference type="HOGENOM" id="CLU_1642107_0_0_4"/>
<dbReference type="GeneID" id="43348485"/>
<protein>
    <submittedName>
        <fullName evidence="2">Uncharacterized protein</fullName>
    </submittedName>
</protein>
<keyword evidence="1" id="KW-0472">Membrane</keyword>
<feature type="transmembrane region" description="Helical" evidence="1">
    <location>
        <begin position="141"/>
        <end position="160"/>
    </location>
</feature>
<evidence type="ECO:0000313" key="2">
    <source>
        <dbReference type="EMBL" id="EGG55773.1"/>
    </source>
</evidence>
<name>F3QJC5_9BURK</name>
<keyword evidence="1" id="KW-1133">Transmembrane helix</keyword>
<dbReference type="AlphaFoldDB" id="F3QJC5"/>
<organism evidence="2 3">
    <name type="scientific">Parasutterella excrementihominis YIT 11859</name>
    <dbReference type="NCBI Taxonomy" id="762966"/>
    <lineage>
        <taxon>Bacteria</taxon>
        <taxon>Pseudomonadati</taxon>
        <taxon>Pseudomonadota</taxon>
        <taxon>Betaproteobacteria</taxon>
        <taxon>Burkholderiales</taxon>
        <taxon>Sutterellaceae</taxon>
        <taxon>Parasutterella</taxon>
    </lineage>
</organism>